<dbReference type="PATRIC" id="fig|1150625.3.peg.2410"/>
<dbReference type="Pfam" id="PF00583">
    <property type="entry name" value="Acetyltransf_1"/>
    <property type="match status" value="1"/>
</dbReference>
<keyword evidence="2" id="KW-0012">Acyltransferase</keyword>
<dbReference type="Proteomes" id="UP000074108">
    <property type="component" value="Unassembled WGS sequence"/>
</dbReference>
<keyword evidence="5" id="KW-1185">Reference proteome</keyword>
<organism evidence="4 5">
    <name type="scientific">Bacillus coahuilensis p1.1.43</name>
    <dbReference type="NCBI Taxonomy" id="1150625"/>
    <lineage>
        <taxon>Bacteria</taxon>
        <taxon>Bacillati</taxon>
        <taxon>Bacillota</taxon>
        <taxon>Bacilli</taxon>
        <taxon>Bacillales</taxon>
        <taxon>Bacillaceae</taxon>
        <taxon>Bacillus</taxon>
    </lineage>
</organism>
<evidence type="ECO:0000256" key="2">
    <source>
        <dbReference type="ARBA" id="ARBA00023315"/>
    </source>
</evidence>
<dbReference type="Gene3D" id="3.40.630.30">
    <property type="match status" value="1"/>
</dbReference>
<keyword evidence="1 4" id="KW-0808">Transferase</keyword>
<proteinExistence type="predicted"/>
<evidence type="ECO:0000313" key="4">
    <source>
        <dbReference type="EMBL" id="KUP05769.1"/>
    </source>
</evidence>
<dbReference type="STRING" id="1150625.Q75_11330"/>
<accession>A0A147K6V5</accession>
<reference evidence="4 5" key="1">
    <citation type="journal article" date="2016" name="Front. Microbiol.">
        <title>Microevolution Analysis of Bacillus coahuilensis Unveils Differences in Phosphorus Acquisition Strategies and Their Regulation.</title>
        <authorList>
            <person name="Gomez-Lunar Z."/>
            <person name="Hernandez-Gonzalez I."/>
            <person name="Rodriguez-Torres M.D."/>
            <person name="Souza V."/>
            <person name="Olmedo-Alvarez G."/>
        </authorList>
    </citation>
    <scope>NUCLEOTIDE SEQUENCE [LARGE SCALE GENOMIC DNA]</scope>
    <source>
        <strain evidence="5">p1.1.43</strain>
    </source>
</reference>
<dbReference type="SUPFAM" id="SSF55729">
    <property type="entry name" value="Acyl-CoA N-acyltransferases (Nat)"/>
    <property type="match status" value="1"/>
</dbReference>
<dbReference type="GO" id="GO:0016747">
    <property type="term" value="F:acyltransferase activity, transferring groups other than amino-acyl groups"/>
    <property type="evidence" value="ECO:0007669"/>
    <property type="project" value="InterPro"/>
</dbReference>
<dbReference type="PANTHER" id="PTHR43877">
    <property type="entry name" value="AMINOALKYLPHOSPHONATE N-ACETYLTRANSFERASE-RELATED-RELATED"/>
    <property type="match status" value="1"/>
</dbReference>
<protein>
    <submittedName>
        <fullName evidence="4">Acetyltransferase</fullName>
    </submittedName>
</protein>
<sequence>MKTTKEQVKIVEYHEGLAGQVATMWNESRDNWGGDSIVMTEEDVKNKEENSTNLNLFLATLGDRVVGYCSLSEYREDSGSLYIPLLNVHPDYHGHKIGKRLVLKAVERTIELGWPRLDLFTWAGNTKAVPLYKKCGFFWEDRDDAVHLMNFIPAVMQLEMVQPFFEKHDWYTTSQREIEVKPDGEKQNNFSLYEYEWRADGEYVRIQFERTGRGIRLIETENMLIEMSIPDFKLLEAVEHGVTYRVVNKTNSPISIQLIGKTSETVLHSMDEKVEVTEEWEGTFPVEVKRGMSDPSPWKTHPVAEATMMINGQLLPLKIGVFPKQAAKLQLKTVKKHWRAGQSGKLFLDIESQLDESAKLKVNLPENSVVEWKDSYFETNVEGNGRVSIPIECQLRSQGFLAEQVEVEMETENGASLLFTTRLSIAFPGFGAKFGGETEEYWYGYNGPYYVKIEKRNHIIELGETSGSFVPINMWTPKFGKPFSEEFSKKEALSIEHIELPEAFVLKTTLVSDVFPGITLNVYTKLYGHGLVEMKHEVINKGEAVLDELSLLQPFHTDLKLISMPLNGEVMTSQELLTPYVDYLNVKDMSENWLFSKSSGGEAKAIAWPKEAVGRKDEWRFGIEYKIKDLQFDEQVCLGPIQIGLNTAANWREWREFILGDEAPILSETSMVSFKPKNKNFVSSMGECVPYTFGTLLTSYVHGKLTVQTGEETFVKQIDKSHGLHEMTVDVNQFKSGVNWIEGTLVSNGQRGSFSSLQLVQSHDEVTSVESESGLTIENGAVSFSASAEYYPTVYSMKYNGKEFFHHVFPTPGPKAWWNPWGGGLRYTIHGVSPYSEVKETTTVRTVVKQDQFGNKWTGLCISTEYAQNEKMKGIVLNQYTLTLPGVPVVISYPEIVSGDGRTFINERIDLELFVKPGEELTSSYVDLPTEGIVSRYYAGVEENSLSDTEFAVFGTEEFSEKLTVIQPEAIKVSEVYITNEINVIANIVDWSAAPNQVVQLNPTILLFGEEDRDVKRIRHIFKGLQFRSLT</sequence>
<dbReference type="InterPro" id="IPR016181">
    <property type="entry name" value="Acyl_CoA_acyltransferase"/>
</dbReference>
<dbReference type="OrthoDB" id="9776689at2"/>
<comment type="caution">
    <text evidence="4">The sequence shown here is derived from an EMBL/GenBank/DDBJ whole genome shotgun (WGS) entry which is preliminary data.</text>
</comment>
<evidence type="ECO:0000313" key="5">
    <source>
        <dbReference type="Proteomes" id="UP000074108"/>
    </source>
</evidence>
<name>A0A147K6V5_9BACI</name>
<dbReference type="InterPro" id="IPR050832">
    <property type="entry name" value="Bact_Acetyltransf"/>
</dbReference>
<dbReference type="EMBL" id="LDYG01000033">
    <property type="protein sequence ID" value="KUP05769.1"/>
    <property type="molecule type" value="Genomic_DNA"/>
</dbReference>
<dbReference type="CDD" id="cd04301">
    <property type="entry name" value="NAT_SF"/>
    <property type="match status" value="1"/>
</dbReference>
<dbReference type="InterPro" id="IPR000182">
    <property type="entry name" value="GNAT_dom"/>
</dbReference>
<dbReference type="AlphaFoldDB" id="A0A147K6V5"/>
<evidence type="ECO:0000259" key="3">
    <source>
        <dbReference type="PROSITE" id="PS51186"/>
    </source>
</evidence>
<dbReference type="PROSITE" id="PS51186">
    <property type="entry name" value="GNAT"/>
    <property type="match status" value="1"/>
</dbReference>
<feature type="domain" description="N-acetyltransferase" evidence="3">
    <location>
        <begin position="8"/>
        <end position="161"/>
    </location>
</feature>
<gene>
    <name evidence="4" type="ORF">Q75_11330</name>
</gene>
<evidence type="ECO:0000256" key="1">
    <source>
        <dbReference type="ARBA" id="ARBA00022679"/>
    </source>
</evidence>
<dbReference type="RefSeq" id="WP_059351417.1">
    <property type="nucleotide sequence ID" value="NZ_LDYG01000033.1"/>
</dbReference>